<dbReference type="HAMAP" id="MF_00187">
    <property type="entry name" value="FdhD"/>
    <property type="match status" value="1"/>
</dbReference>
<dbReference type="NCBIfam" id="NF001943">
    <property type="entry name" value="PRK00724.1-2"/>
    <property type="match status" value="1"/>
</dbReference>
<comment type="subcellular location">
    <subcellularLocation>
        <location evidence="3">Cytoplasm</location>
    </subcellularLocation>
</comment>
<dbReference type="GO" id="GO:0097163">
    <property type="term" value="F:sulfur carrier activity"/>
    <property type="evidence" value="ECO:0007669"/>
    <property type="project" value="UniProtKB-UniRule"/>
</dbReference>
<accession>A0A0M2HBN0</accession>
<reference evidence="4 5" key="1">
    <citation type="submission" date="2015-02" db="EMBL/GenBank/DDBJ databases">
        <title>Draft genome sequences of ten Microbacterium spp. with emphasis on heavy metal contaminated environments.</title>
        <authorList>
            <person name="Corretto E."/>
        </authorList>
    </citation>
    <scope>NUCLEOTIDE SEQUENCE [LARGE SCALE GENOMIC DNA]</scope>
    <source>
        <strain evidence="4 5">DSM 8608</strain>
    </source>
</reference>
<evidence type="ECO:0000313" key="5">
    <source>
        <dbReference type="Proteomes" id="UP000034098"/>
    </source>
</evidence>
<comment type="function">
    <text evidence="3">Required for formate dehydrogenase (FDH) activity. Acts as a sulfur carrier protein that transfers sulfur from IscS to the molybdenum cofactor prior to its insertion into FDH.</text>
</comment>
<gene>
    <name evidence="3 4" type="primary">fdhD</name>
    <name evidence="4" type="ORF">RS82_02727</name>
</gene>
<protein>
    <recommendedName>
        <fullName evidence="3">Sulfur carrier protein FdhD</fullName>
    </recommendedName>
</protein>
<organism evidence="4 5">
    <name type="scientific">Microbacterium trichothecenolyticum</name>
    <name type="common">Aureobacterium trichothecenolyticum</name>
    <dbReference type="NCBI Taxonomy" id="69370"/>
    <lineage>
        <taxon>Bacteria</taxon>
        <taxon>Bacillati</taxon>
        <taxon>Actinomycetota</taxon>
        <taxon>Actinomycetes</taxon>
        <taxon>Micrococcales</taxon>
        <taxon>Microbacteriaceae</taxon>
        <taxon>Microbacterium</taxon>
    </lineage>
</organism>
<dbReference type="RefSeq" id="WP_045300270.1">
    <property type="nucleotide sequence ID" value="NZ_JYJA01000037.1"/>
</dbReference>
<dbReference type="PATRIC" id="fig|69370.6.peg.2772"/>
<keyword evidence="2 3" id="KW-0501">Molybdenum cofactor biosynthesis</keyword>
<dbReference type="GO" id="GO:0005737">
    <property type="term" value="C:cytoplasm"/>
    <property type="evidence" value="ECO:0007669"/>
    <property type="project" value="UniProtKB-SubCell"/>
</dbReference>
<dbReference type="GO" id="GO:0016783">
    <property type="term" value="F:sulfurtransferase activity"/>
    <property type="evidence" value="ECO:0007669"/>
    <property type="project" value="InterPro"/>
</dbReference>
<evidence type="ECO:0000256" key="1">
    <source>
        <dbReference type="ARBA" id="ARBA00022490"/>
    </source>
</evidence>
<dbReference type="InterPro" id="IPR003786">
    <property type="entry name" value="FdhD"/>
</dbReference>
<dbReference type="Gene3D" id="3.10.20.10">
    <property type="match status" value="1"/>
</dbReference>
<name>A0A0M2HBN0_MICTR</name>
<dbReference type="PANTHER" id="PTHR30592">
    <property type="entry name" value="FORMATE DEHYDROGENASE"/>
    <property type="match status" value="1"/>
</dbReference>
<evidence type="ECO:0000256" key="2">
    <source>
        <dbReference type="ARBA" id="ARBA00023150"/>
    </source>
</evidence>
<dbReference type="PIRSF" id="PIRSF015626">
    <property type="entry name" value="FdhD"/>
    <property type="match status" value="1"/>
</dbReference>
<dbReference type="InterPro" id="IPR016193">
    <property type="entry name" value="Cytidine_deaminase-like"/>
</dbReference>
<dbReference type="AlphaFoldDB" id="A0A0M2HBN0"/>
<dbReference type="Proteomes" id="UP000034098">
    <property type="component" value="Unassembled WGS sequence"/>
</dbReference>
<dbReference type="Gene3D" id="3.40.140.10">
    <property type="entry name" value="Cytidine Deaminase, domain 2"/>
    <property type="match status" value="1"/>
</dbReference>
<comment type="similarity">
    <text evidence="3">Belongs to the FdhD family.</text>
</comment>
<dbReference type="PANTHER" id="PTHR30592:SF1">
    <property type="entry name" value="SULFUR CARRIER PROTEIN FDHD"/>
    <property type="match status" value="1"/>
</dbReference>
<dbReference type="GO" id="GO:0006777">
    <property type="term" value="P:Mo-molybdopterin cofactor biosynthetic process"/>
    <property type="evidence" value="ECO:0007669"/>
    <property type="project" value="UniProtKB-UniRule"/>
</dbReference>
<evidence type="ECO:0000256" key="3">
    <source>
        <dbReference type="HAMAP-Rule" id="MF_00187"/>
    </source>
</evidence>
<dbReference type="OrthoDB" id="3197277at2"/>
<dbReference type="Pfam" id="PF02634">
    <property type="entry name" value="FdhD-NarQ"/>
    <property type="match status" value="1"/>
</dbReference>
<dbReference type="EMBL" id="JYJA01000037">
    <property type="protein sequence ID" value="KJL41498.1"/>
    <property type="molecule type" value="Genomic_DNA"/>
</dbReference>
<sequence>MGRITTRTPVTRIALNDGDVAVRRRADTLVVEEPLEIRIAGEPLTVTMRTPGNDLELAAGFLVSEGVISTAADLRSAIHCGGPGTGAAAPTSLSTIGVGPAEPATSSENTYNVLDIALAPELAPLVTDIARNFYTTSSCGVCGTASIEAIEKQSRYDVGTDAAAVDATMLAGLPDALRAGQTVFDKTGGLHAAALFDAASGELLVLREDVGRHNAVDKVIGWAVLEDRLPLSGIVLQVSGRASFELVQKAVMAGIPILSAVSAPSSLAVELAAASGLTLVGFVRGSSMNVYARPDRVRVTAAVR</sequence>
<evidence type="ECO:0000313" key="4">
    <source>
        <dbReference type="EMBL" id="KJL41498.1"/>
    </source>
</evidence>
<comment type="caution">
    <text evidence="3">Lacks conserved residue(s) required for the propagation of feature annotation.</text>
</comment>
<feature type="active site" description="Cysteine persulfide intermediate" evidence="3">
    <location>
        <position position="139"/>
    </location>
</feature>
<keyword evidence="1 3" id="KW-0963">Cytoplasm</keyword>
<dbReference type="SUPFAM" id="SSF53927">
    <property type="entry name" value="Cytidine deaminase-like"/>
    <property type="match status" value="1"/>
</dbReference>
<proteinExistence type="inferred from homology"/>
<comment type="caution">
    <text evidence="4">The sequence shown here is derived from an EMBL/GenBank/DDBJ whole genome shotgun (WGS) entry which is preliminary data.</text>
</comment>
<keyword evidence="5" id="KW-1185">Reference proteome</keyword>